<feature type="domain" description="LITAF" evidence="2">
    <location>
        <begin position="173"/>
        <end position="253"/>
    </location>
</feature>
<gene>
    <name evidence="3" type="ORF">PYX00_001784</name>
</gene>
<organism evidence="3">
    <name type="scientific">Menopon gallinae</name>
    <name type="common">poultry shaft louse</name>
    <dbReference type="NCBI Taxonomy" id="328185"/>
    <lineage>
        <taxon>Eukaryota</taxon>
        <taxon>Metazoa</taxon>
        <taxon>Ecdysozoa</taxon>
        <taxon>Arthropoda</taxon>
        <taxon>Hexapoda</taxon>
        <taxon>Insecta</taxon>
        <taxon>Pterygota</taxon>
        <taxon>Neoptera</taxon>
        <taxon>Paraneoptera</taxon>
        <taxon>Psocodea</taxon>
        <taxon>Troctomorpha</taxon>
        <taxon>Phthiraptera</taxon>
        <taxon>Amblycera</taxon>
        <taxon>Menoponidae</taxon>
        <taxon>Menopon</taxon>
    </lineage>
</organism>
<accession>A0AAW2IEE6</accession>
<comment type="caution">
    <text evidence="3">The sequence shown here is derived from an EMBL/GenBank/DDBJ whole genome shotgun (WGS) entry which is preliminary data.</text>
</comment>
<keyword evidence="1" id="KW-1133">Transmembrane helix</keyword>
<sequence length="307" mass="35115">MDASECSNEKQVFLEFAGENKNWNDSSESLQKLPVKEITTSDSSSKIDQIDFLLLQSQSLTPGQDFLPDWVTPPIAKVKVEPKLAEEAVLYVKAKNSNSGELAVLRVTLSRPQSRILAEEMPNPDNSIASPVKISIIDITEGSESAPKDKVPWKYIRRRKEYSANTDTLKTCIGHIHFHSSKVLSKRRSVLTCPNCTFVVKSQIKHVVTFRTKRASFFMIPVGLCFLPYMLFIFMDTVHLCPYCNSLMGTSPAFYYRKKRDIMVDFLTPVSFSTFRKLRRNVHMTYKNTIDAWTHYRKSTRLIISPK</sequence>
<dbReference type="Pfam" id="PF10601">
    <property type="entry name" value="zf-LITAF-like"/>
    <property type="match status" value="1"/>
</dbReference>
<feature type="transmembrane region" description="Helical" evidence="1">
    <location>
        <begin position="215"/>
        <end position="235"/>
    </location>
</feature>
<protein>
    <recommendedName>
        <fullName evidence="2">LITAF domain-containing protein</fullName>
    </recommendedName>
</protein>
<name>A0AAW2IEE6_9NEOP</name>
<keyword evidence="1" id="KW-0812">Transmembrane</keyword>
<dbReference type="AlphaFoldDB" id="A0AAW2IEE6"/>
<dbReference type="InterPro" id="IPR006629">
    <property type="entry name" value="LITAF"/>
</dbReference>
<reference evidence="3" key="1">
    <citation type="journal article" date="2024" name="Gigascience">
        <title>Chromosome-level genome of the poultry shaft louse Menopon gallinae provides insight into the host-switching and adaptive evolution of parasitic lice.</title>
        <authorList>
            <person name="Xu Y."/>
            <person name="Ma L."/>
            <person name="Liu S."/>
            <person name="Liang Y."/>
            <person name="Liu Q."/>
            <person name="He Z."/>
            <person name="Tian L."/>
            <person name="Duan Y."/>
            <person name="Cai W."/>
            <person name="Li H."/>
            <person name="Song F."/>
        </authorList>
    </citation>
    <scope>NUCLEOTIDE SEQUENCE</scope>
    <source>
        <strain evidence="3">Cailab_2023a</strain>
    </source>
</reference>
<evidence type="ECO:0000313" key="3">
    <source>
        <dbReference type="EMBL" id="KAL0280515.1"/>
    </source>
</evidence>
<keyword evidence="1" id="KW-0472">Membrane</keyword>
<dbReference type="PROSITE" id="PS51837">
    <property type="entry name" value="LITAF"/>
    <property type="match status" value="1"/>
</dbReference>
<evidence type="ECO:0000256" key="1">
    <source>
        <dbReference type="SAM" id="Phobius"/>
    </source>
</evidence>
<evidence type="ECO:0000259" key="2">
    <source>
        <dbReference type="PROSITE" id="PS51837"/>
    </source>
</evidence>
<proteinExistence type="predicted"/>
<dbReference type="EMBL" id="JARGDH010000001">
    <property type="protein sequence ID" value="KAL0280515.1"/>
    <property type="molecule type" value="Genomic_DNA"/>
</dbReference>
<dbReference type="SMART" id="SM00714">
    <property type="entry name" value="LITAF"/>
    <property type="match status" value="1"/>
</dbReference>